<reference evidence="2" key="1">
    <citation type="journal article" date="2014" name="Proc. R. Soc. B">
        <title>Multiple species of wild tree peonies gave rise to the 'king of flowers', Paeonia suffruticosa Andrews.</title>
        <authorList>
            <person name="Zhou S.L."/>
            <person name="Zou X.H."/>
            <person name="Zhou Z.Q."/>
            <person name="Liu J."/>
            <person name="Xu C."/>
            <person name="Yu J."/>
            <person name="Wang Q."/>
            <person name="Zhang D.M."/>
            <person name="Wang X.Q."/>
            <person name="Ge S."/>
            <person name="Sang T."/>
            <person name="Pan K.Y."/>
            <person name="Hong D.Y."/>
        </authorList>
    </citation>
    <scope>NUCLEOTIDE SEQUENCE</scope>
    <source>
        <strain evidence="2">BOP002139</strain>
    </source>
</reference>
<evidence type="ECO:0000313" key="2">
    <source>
        <dbReference type="EMBL" id="AIX93171.1"/>
    </source>
</evidence>
<evidence type="ECO:0000256" key="1">
    <source>
        <dbReference type="SAM" id="MobiDB-lite"/>
    </source>
</evidence>
<feature type="compositionally biased region" description="Pro residues" evidence="1">
    <location>
        <begin position="147"/>
        <end position="156"/>
    </location>
</feature>
<feature type="compositionally biased region" description="Polar residues" evidence="1">
    <location>
        <begin position="53"/>
        <end position="68"/>
    </location>
</feature>
<feature type="non-terminal residue" evidence="2">
    <location>
        <position position="1"/>
    </location>
</feature>
<reference evidence="2" key="2">
    <citation type="submission" date="2014-07" db="EMBL/GenBank/DDBJ databases">
        <authorList>
            <person name="Zhou S.-L."/>
            <person name="Zou X.-H."/>
            <person name="Zhou Z.-Q."/>
            <person name="Liu J."/>
            <person name="Xu C."/>
            <person name="Yu J."/>
            <person name="Wang Q."/>
            <person name="Zhang D.-M."/>
            <person name="Wang X.-Q."/>
            <person name="Ge S."/>
            <person name="Sang T."/>
            <person name="Pan K.-Y."/>
            <person name="Hong D.-Y."/>
        </authorList>
    </citation>
    <scope>NUCLEOTIDE SEQUENCE</scope>
    <source>
        <strain evidence="2">BOP002139</strain>
    </source>
</reference>
<proteinExistence type="predicted"/>
<dbReference type="AlphaFoldDB" id="A0A0A1CD94"/>
<accession>A0A0A1CD94</accession>
<feature type="non-terminal residue" evidence="2">
    <location>
        <position position="176"/>
    </location>
</feature>
<dbReference type="EMBL" id="KM092695">
    <property type="protein sequence ID" value="AIX93171.1"/>
    <property type="molecule type" value="Genomic_DNA"/>
</dbReference>
<feature type="compositionally biased region" description="Low complexity" evidence="1">
    <location>
        <begin position="1"/>
        <end position="20"/>
    </location>
</feature>
<sequence length="176" mass="18948">QKQVNNNTNPNSTPNHPAPTRQKSMKRGGGNAPANGGLPQPSGPPGLVVEIPLNNSSITHKSSNSETGQRGGSQSHGGAGNDQSQHRPSYRRGNSGPHPRGDGSYSHNYAGRRDQDRVNHDWNHQRSFNGRDAHMQPQRGVPRGFIRPPPPPPPHVSAPYISPQPVRPFGTPIGFP</sequence>
<feature type="region of interest" description="Disordered" evidence="1">
    <location>
        <begin position="1"/>
        <end position="176"/>
    </location>
</feature>
<name>A0A0A1CD94_9MAGN</name>
<feature type="compositionally biased region" description="Basic and acidic residues" evidence="1">
    <location>
        <begin position="111"/>
        <end position="134"/>
    </location>
</feature>
<organism evidence="2">
    <name type="scientific">Paeonia delavayi</name>
    <name type="common">Delavay's tree peony</name>
    <dbReference type="NCBI Taxonomy" id="40707"/>
    <lineage>
        <taxon>Eukaryota</taxon>
        <taxon>Viridiplantae</taxon>
        <taxon>Streptophyta</taxon>
        <taxon>Embryophyta</taxon>
        <taxon>Tracheophyta</taxon>
        <taxon>Spermatophyta</taxon>
        <taxon>Magnoliopsida</taxon>
        <taxon>eudicotyledons</taxon>
        <taxon>Gunneridae</taxon>
        <taxon>Pentapetalae</taxon>
        <taxon>Saxifragales</taxon>
        <taxon>Paeoniaceae</taxon>
        <taxon>Paeonia</taxon>
    </lineage>
</organism>
<feature type="compositionally biased region" description="Gly residues" evidence="1">
    <location>
        <begin position="69"/>
        <end position="80"/>
    </location>
</feature>
<protein>
    <submittedName>
        <fullName evidence="2">La protein</fullName>
    </submittedName>
</protein>